<organism evidence="3 4">
    <name type="scientific">Sandaracinobacteroides saxicola</name>
    <dbReference type="NCBI Taxonomy" id="2759707"/>
    <lineage>
        <taxon>Bacteria</taxon>
        <taxon>Pseudomonadati</taxon>
        <taxon>Pseudomonadota</taxon>
        <taxon>Alphaproteobacteria</taxon>
        <taxon>Sphingomonadales</taxon>
        <taxon>Sphingosinicellaceae</taxon>
        <taxon>Sandaracinobacteroides</taxon>
    </lineage>
</organism>
<dbReference type="InterPro" id="IPR006680">
    <property type="entry name" value="Amidohydro-rel"/>
</dbReference>
<feature type="domain" description="Amidohydrolase-related" evidence="2">
    <location>
        <begin position="293"/>
        <end position="396"/>
    </location>
</feature>
<accession>A0A7G5IDT3</accession>
<feature type="chain" id="PRO_5028923528" evidence="1">
    <location>
        <begin position="19"/>
        <end position="432"/>
    </location>
</feature>
<dbReference type="PANTHER" id="PTHR43135:SF3">
    <property type="entry name" value="ALPHA-D-RIBOSE 1-METHYLPHOSPHONATE 5-TRIPHOSPHATE DIPHOSPHATASE"/>
    <property type="match status" value="1"/>
</dbReference>
<protein>
    <submittedName>
        <fullName evidence="3">Amidohydrolase family protein</fullName>
    </submittedName>
</protein>
<dbReference type="Gene3D" id="3.20.20.140">
    <property type="entry name" value="Metal-dependent hydrolases"/>
    <property type="match status" value="1"/>
</dbReference>
<dbReference type="GO" id="GO:0016810">
    <property type="term" value="F:hydrolase activity, acting on carbon-nitrogen (but not peptide) bonds"/>
    <property type="evidence" value="ECO:0007669"/>
    <property type="project" value="InterPro"/>
</dbReference>
<proteinExistence type="predicted"/>
<keyword evidence="1" id="KW-0732">Signal</keyword>
<evidence type="ECO:0000256" key="1">
    <source>
        <dbReference type="SAM" id="SignalP"/>
    </source>
</evidence>
<dbReference type="KEGG" id="sand:H3309_08805"/>
<dbReference type="InterPro" id="IPR051781">
    <property type="entry name" value="Metallo-dep_Hydrolase"/>
</dbReference>
<evidence type="ECO:0000313" key="4">
    <source>
        <dbReference type="Proteomes" id="UP000515292"/>
    </source>
</evidence>
<dbReference type="InterPro" id="IPR032466">
    <property type="entry name" value="Metal_Hydrolase"/>
</dbReference>
<evidence type="ECO:0000313" key="3">
    <source>
        <dbReference type="EMBL" id="QMW21525.1"/>
    </source>
</evidence>
<reference evidence="3 4" key="1">
    <citation type="submission" date="2020-07" db="EMBL/GenBank/DDBJ databases">
        <title>Complete genome sequence for Sandaracinobacter sp. M6.</title>
        <authorList>
            <person name="Tang Y."/>
            <person name="Liu Q."/>
            <person name="Guo Z."/>
            <person name="Lei P."/>
            <person name="Huang B."/>
        </authorList>
    </citation>
    <scope>NUCLEOTIDE SEQUENCE [LARGE SCALE GENOMIC DNA]</scope>
    <source>
        <strain evidence="3 4">M6</strain>
    </source>
</reference>
<keyword evidence="4" id="KW-1185">Reference proteome</keyword>
<dbReference type="InterPro" id="IPR011059">
    <property type="entry name" value="Metal-dep_hydrolase_composite"/>
</dbReference>
<dbReference type="RefSeq" id="WP_182294374.1">
    <property type="nucleotide sequence ID" value="NZ_CP059851.1"/>
</dbReference>
<name>A0A7G5IDT3_9SPHN</name>
<dbReference type="Pfam" id="PF01979">
    <property type="entry name" value="Amidohydro_1"/>
    <property type="match status" value="1"/>
</dbReference>
<dbReference type="AlphaFoldDB" id="A0A7G5IDT3"/>
<sequence>MNRAILFALLLGASSLSAQTIAITGGRVVTNTGAPVDGGTVVIRDGRIVAAGANVPVPAGATVVDASGKWVTPGLISGFSQLGLVEVNAVNETNEVEADKSPYAAAIDVVPGLNPADTSIAITRIEGVTRAVTSPDAGGKLFAGQGAVIDLAEGPGLLMRPRAFQYMVYGEAGARLAGGSRPAAWLALTNALDEAVRYARNPAGYERDQAPDQLVPRRDAEALAAVVNGSQPLLVRVDRASDIRQLLTLKSRYPALRLMLLSANEGWMVADAIAAAKVPVITLGMQNRPERFEMLGATMNNVGRLTAAGVTVALGTPDLDASFQPRLMPQYAGNMVAQARLPGGVGLSWDQAFRTMTVNTAKVWGLNDLGTLEAGKRADVVIWDGDPLELASAPTAVFVDGVSQPMRSRQTELRDRYLNVSAPGDLPVAYKR</sequence>
<gene>
    <name evidence="3" type="ORF">H3309_08805</name>
</gene>
<dbReference type="SUPFAM" id="SSF51556">
    <property type="entry name" value="Metallo-dependent hydrolases"/>
    <property type="match status" value="1"/>
</dbReference>
<evidence type="ECO:0000259" key="2">
    <source>
        <dbReference type="Pfam" id="PF01979"/>
    </source>
</evidence>
<dbReference type="SUPFAM" id="SSF51338">
    <property type="entry name" value="Composite domain of metallo-dependent hydrolases"/>
    <property type="match status" value="1"/>
</dbReference>
<keyword evidence="3" id="KW-0378">Hydrolase</keyword>
<dbReference type="Gene3D" id="2.30.40.10">
    <property type="entry name" value="Urease, subunit C, domain 1"/>
    <property type="match status" value="1"/>
</dbReference>
<dbReference type="EMBL" id="CP059851">
    <property type="protein sequence ID" value="QMW21525.1"/>
    <property type="molecule type" value="Genomic_DNA"/>
</dbReference>
<dbReference type="PANTHER" id="PTHR43135">
    <property type="entry name" value="ALPHA-D-RIBOSE 1-METHYLPHOSPHONATE 5-TRIPHOSPHATE DIPHOSPHATASE"/>
    <property type="match status" value="1"/>
</dbReference>
<dbReference type="Proteomes" id="UP000515292">
    <property type="component" value="Chromosome"/>
</dbReference>
<feature type="signal peptide" evidence="1">
    <location>
        <begin position="1"/>
        <end position="18"/>
    </location>
</feature>